<organism evidence="9 10">
    <name type="scientific">Magnetospirillum sulfuroxidans</name>
    <dbReference type="NCBI Taxonomy" id="611300"/>
    <lineage>
        <taxon>Bacteria</taxon>
        <taxon>Pseudomonadati</taxon>
        <taxon>Pseudomonadota</taxon>
        <taxon>Alphaproteobacteria</taxon>
        <taxon>Rhodospirillales</taxon>
        <taxon>Rhodospirillaceae</taxon>
        <taxon>Magnetospirillum</taxon>
    </lineage>
</organism>
<keyword evidence="6 7" id="KW-0472">Membrane</keyword>
<feature type="transmembrane region" description="Helical" evidence="7">
    <location>
        <begin position="328"/>
        <end position="354"/>
    </location>
</feature>
<reference evidence="9 10" key="1">
    <citation type="submission" date="2021-04" db="EMBL/GenBank/DDBJ databases">
        <title>Magnetospirillum sulfuroxidans sp. nov., a facultative chemolithoautotrophic sulfur-oxidizing alphaproteobacterium isolated from freshwater sediment and proposals for Paramagetospirillum gen. nov., and Magnetospirillaceae fam. nov.</title>
        <authorList>
            <person name="Koziaeva V."/>
            <person name="Geelhoed J.S."/>
            <person name="Sorokin D.Y."/>
            <person name="Grouzdev D.S."/>
        </authorList>
    </citation>
    <scope>NUCLEOTIDE SEQUENCE [LARGE SCALE GENOMIC DNA]</scope>
    <source>
        <strain evidence="9 10">J10</strain>
    </source>
</reference>
<feature type="transmembrane region" description="Helical" evidence="7">
    <location>
        <begin position="156"/>
        <end position="175"/>
    </location>
</feature>
<dbReference type="PANTHER" id="PTHR12778:SF10">
    <property type="entry name" value="MAJOR FACILITATOR SUPERFAMILY DOMAIN-CONTAINING PROTEIN 3"/>
    <property type="match status" value="1"/>
</dbReference>
<dbReference type="EMBL" id="JAGTUF010000012">
    <property type="protein sequence ID" value="MBR9972578.1"/>
    <property type="molecule type" value="Genomic_DNA"/>
</dbReference>
<dbReference type="NCBIfam" id="TIGR00901">
    <property type="entry name" value="2A0125"/>
    <property type="match status" value="1"/>
</dbReference>
<feature type="transmembrane region" description="Helical" evidence="7">
    <location>
        <begin position="278"/>
        <end position="296"/>
    </location>
</feature>
<keyword evidence="3" id="KW-0813">Transport</keyword>
<evidence type="ECO:0000256" key="4">
    <source>
        <dbReference type="ARBA" id="ARBA00022692"/>
    </source>
</evidence>
<evidence type="ECO:0000313" key="10">
    <source>
        <dbReference type="Proteomes" id="UP000680714"/>
    </source>
</evidence>
<feature type="transmembrane region" description="Helical" evidence="7">
    <location>
        <begin position="393"/>
        <end position="413"/>
    </location>
</feature>
<dbReference type="RefSeq" id="WP_211549466.1">
    <property type="nucleotide sequence ID" value="NZ_JAGTUF010000012.1"/>
</dbReference>
<feature type="transmembrane region" description="Helical" evidence="7">
    <location>
        <begin position="46"/>
        <end position="67"/>
    </location>
</feature>
<keyword evidence="10" id="KW-1185">Reference proteome</keyword>
<dbReference type="InterPro" id="IPR011701">
    <property type="entry name" value="MFS"/>
</dbReference>
<evidence type="ECO:0000256" key="5">
    <source>
        <dbReference type="ARBA" id="ARBA00022989"/>
    </source>
</evidence>
<keyword evidence="4 7" id="KW-0812">Transmembrane</keyword>
<accession>A0ABS5IFN7</accession>
<evidence type="ECO:0000313" key="9">
    <source>
        <dbReference type="EMBL" id="MBR9972578.1"/>
    </source>
</evidence>
<dbReference type="Pfam" id="PF07690">
    <property type="entry name" value="MFS_1"/>
    <property type="match status" value="1"/>
</dbReference>
<feature type="domain" description="Major facilitator superfamily (MFS) profile" evidence="8">
    <location>
        <begin position="15"/>
        <end position="419"/>
    </location>
</feature>
<feature type="transmembrane region" description="Helical" evidence="7">
    <location>
        <begin position="181"/>
        <end position="199"/>
    </location>
</feature>
<dbReference type="InterPro" id="IPR020846">
    <property type="entry name" value="MFS_dom"/>
</dbReference>
<dbReference type="SUPFAM" id="SSF103473">
    <property type="entry name" value="MFS general substrate transporter"/>
    <property type="match status" value="1"/>
</dbReference>
<proteinExistence type="inferred from homology"/>
<evidence type="ECO:0000256" key="3">
    <source>
        <dbReference type="ARBA" id="ARBA00022448"/>
    </source>
</evidence>
<comment type="subcellular location">
    <subcellularLocation>
        <location evidence="1">Membrane</location>
        <topology evidence="1">Multi-pass membrane protein</topology>
    </subcellularLocation>
</comment>
<name>A0ABS5IFN7_9PROT</name>
<evidence type="ECO:0000259" key="8">
    <source>
        <dbReference type="PROSITE" id="PS50850"/>
    </source>
</evidence>
<dbReference type="Gene3D" id="1.20.1250.20">
    <property type="entry name" value="MFS general substrate transporter like domains"/>
    <property type="match status" value="2"/>
</dbReference>
<keyword evidence="5 7" id="KW-1133">Transmembrane helix</keyword>
<evidence type="ECO:0000256" key="2">
    <source>
        <dbReference type="ARBA" id="ARBA00008335"/>
    </source>
</evidence>
<feature type="transmembrane region" description="Helical" evidence="7">
    <location>
        <begin position="16"/>
        <end position="40"/>
    </location>
</feature>
<evidence type="ECO:0000256" key="1">
    <source>
        <dbReference type="ARBA" id="ARBA00004141"/>
    </source>
</evidence>
<feature type="transmembrane region" description="Helical" evidence="7">
    <location>
        <begin position="88"/>
        <end position="106"/>
    </location>
</feature>
<comment type="caution">
    <text evidence="9">The sequence shown here is derived from an EMBL/GenBank/DDBJ whole genome shotgun (WGS) entry which is preliminary data.</text>
</comment>
<dbReference type="CDD" id="cd17486">
    <property type="entry name" value="MFS_AmpG_like"/>
    <property type="match status" value="1"/>
</dbReference>
<gene>
    <name evidence="9" type="ORF">KEC16_12710</name>
</gene>
<dbReference type="InterPro" id="IPR036259">
    <property type="entry name" value="MFS_trans_sf"/>
</dbReference>
<evidence type="ECO:0000256" key="7">
    <source>
        <dbReference type="SAM" id="Phobius"/>
    </source>
</evidence>
<feature type="transmembrane region" description="Helical" evidence="7">
    <location>
        <begin position="235"/>
        <end position="258"/>
    </location>
</feature>
<dbReference type="Proteomes" id="UP000680714">
    <property type="component" value="Unassembled WGS sequence"/>
</dbReference>
<evidence type="ECO:0000256" key="6">
    <source>
        <dbReference type="ARBA" id="ARBA00023136"/>
    </source>
</evidence>
<sequence>MSKIGAALAVYGDRRILTVLLLGFSSGLPLALTGATLAVWLTEAQVSLQTIGFFALVGVPYTFKFAWAPLIDQVRLPFLSRRFGRRRAWMLSTQVLLIAALAALGANDPALWPELTALLAVVVAFCSASQDIVIDAYRVEILDEEQYGAGAAAVQLGYRVAMLISGAGALLLAQYSGSWAWTYWIMAALVGIGMATVLANPEPQGVVVPPPPGLSGWLRHAVADPFMDMARRQGWMIVAVLAFVLLYKLGDAFAGVMANPFYVRMGFSKAEIAAVSKVFGFGATIAGTVLGGILVARYGLFKSLLVCGVLQMVSNLMFAWQAVMGHNIMALTLTIAVENFSGGLGSAAFVAYMSGLCSLSYTGTQYALLSSLAAVGRTLIASSAGVLAERLGWVDFFLVSTAVALPGLLLLVWMMRRDPVVAKATG</sequence>
<dbReference type="PANTHER" id="PTHR12778">
    <property type="entry name" value="SOLUTE CARRIER FAMILY 33 ACETYL-COA TRANSPORTER -RELATED"/>
    <property type="match status" value="1"/>
</dbReference>
<protein>
    <submittedName>
        <fullName evidence="9">AmpG family muropeptide MFS transporter</fullName>
    </submittedName>
</protein>
<dbReference type="InterPro" id="IPR004752">
    <property type="entry name" value="AmpG_permease/AT-1"/>
</dbReference>
<comment type="similarity">
    <text evidence="2">Belongs to the major facilitator superfamily.</text>
</comment>
<dbReference type="PROSITE" id="PS50850">
    <property type="entry name" value="MFS"/>
    <property type="match status" value="1"/>
</dbReference>